<feature type="compositionally biased region" description="Polar residues" evidence="1">
    <location>
        <begin position="69"/>
        <end position="85"/>
    </location>
</feature>
<name>A0A553NUR2_TIGCA</name>
<evidence type="ECO:0000256" key="1">
    <source>
        <dbReference type="SAM" id="MobiDB-lite"/>
    </source>
</evidence>
<organism evidence="2 3">
    <name type="scientific">Tigriopus californicus</name>
    <name type="common">Marine copepod</name>
    <dbReference type="NCBI Taxonomy" id="6832"/>
    <lineage>
        <taxon>Eukaryota</taxon>
        <taxon>Metazoa</taxon>
        <taxon>Ecdysozoa</taxon>
        <taxon>Arthropoda</taxon>
        <taxon>Crustacea</taxon>
        <taxon>Multicrustacea</taxon>
        <taxon>Hexanauplia</taxon>
        <taxon>Copepoda</taxon>
        <taxon>Harpacticoida</taxon>
        <taxon>Harpacticidae</taxon>
        <taxon>Tigriopus</taxon>
    </lineage>
</organism>
<feature type="compositionally biased region" description="Low complexity" evidence="1">
    <location>
        <begin position="154"/>
        <end position="189"/>
    </location>
</feature>
<evidence type="ECO:0000313" key="3">
    <source>
        <dbReference type="Proteomes" id="UP000318571"/>
    </source>
</evidence>
<sequence>MSSGWTVADTAVIHNKPRIGQGTLQRQRNLLVQQPATTPTQPDQNVDDLSLQELSRHHSQLSLGAQGGQKPSSNTLRRSNSTAKSNHNHVRWSDTFHRSKSEEELDKLLDGLDQLTETLPDLQYSSPSLNKAGSGTSKLSVASPVKTKPNKTLVSASSSSHPPSSTSYSVVPQNGQFPSSNHSSSQQISPYGGGQSGGQFTLVEK</sequence>
<dbReference type="EMBL" id="VCGU01000010">
    <property type="protein sequence ID" value="TRY69160.1"/>
    <property type="molecule type" value="Genomic_DNA"/>
</dbReference>
<gene>
    <name evidence="2" type="ORF">TCAL_14271</name>
</gene>
<feature type="region of interest" description="Disordered" evidence="1">
    <location>
        <begin position="59"/>
        <end position="101"/>
    </location>
</feature>
<feature type="compositionally biased region" description="Basic and acidic residues" evidence="1">
    <location>
        <begin position="91"/>
        <end position="101"/>
    </location>
</feature>
<reference evidence="2 3" key="1">
    <citation type="journal article" date="2018" name="Nat. Ecol. Evol.">
        <title>Genomic signatures of mitonuclear coevolution across populations of Tigriopus californicus.</title>
        <authorList>
            <person name="Barreto F.S."/>
            <person name="Watson E.T."/>
            <person name="Lima T.G."/>
            <person name="Willett C.S."/>
            <person name="Edmands S."/>
            <person name="Li W."/>
            <person name="Burton R.S."/>
        </authorList>
    </citation>
    <scope>NUCLEOTIDE SEQUENCE [LARGE SCALE GENOMIC DNA]</scope>
    <source>
        <strain evidence="2 3">San Diego</strain>
    </source>
</reference>
<feature type="region of interest" description="Disordered" evidence="1">
    <location>
        <begin position="122"/>
        <end position="205"/>
    </location>
</feature>
<feature type="compositionally biased region" description="Polar residues" evidence="1">
    <location>
        <begin position="123"/>
        <end position="140"/>
    </location>
</feature>
<comment type="caution">
    <text evidence="2">The sequence shown here is derived from an EMBL/GenBank/DDBJ whole genome shotgun (WGS) entry which is preliminary data.</text>
</comment>
<accession>A0A553NUR2</accession>
<protein>
    <submittedName>
        <fullName evidence="2">Uncharacterized protein</fullName>
    </submittedName>
</protein>
<dbReference type="AlphaFoldDB" id="A0A553NUR2"/>
<evidence type="ECO:0000313" key="2">
    <source>
        <dbReference type="EMBL" id="TRY69160.1"/>
    </source>
</evidence>
<keyword evidence="3" id="KW-1185">Reference proteome</keyword>
<dbReference type="Proteomes" id="UP000318571">
    <property type="component" value="Chromosome 1"/>
</dbReference>
<proteinExistence type="predicted"/>